<organism evidence="2 3">
    <name type="scientific">Selenomonas ruminantium</name>
    <dbReference type="NCBI Taxonomy" id="971"/>
    <lineage>
        <taxon>Bacteria</taxon>
        <taxon>Bacillati</taxon>
        <taxon>Bacillota</taxon>
        <taxon>Negativicutes</taxon>
        <taxon>Selenomonadales</taxon>
        <taxon>Selenomonadaceae</taxon>
        <taxon>Selenomonas</taxon>
    </lineage>
</organism>
<feature type="binding site" evidence="1">
    <location>
        <position position="221"/>
    </location>
    <ligand>
        <name>Mg(2+)</name>
        <dbReference type="ChEBI" id="CHEBI:18420"/>
        <label>1</label>
    </ligand>
</feature>
<feature type="binding site" evidence="1">
    <location>
        <position position="36"/>
    </location>
    <ligand>
        <name>Mg(2+)</name>
        <dbReference type="ChEBI" id="CHEBI:18420"/>
        <label>1</label>
    </ligand>
</feature>
<evidence type="ECO:0000256" key="1">
    <source>
        <dbReference type="PIRSR" id="PIRSR605502-1"/>
    </source>
</evidence>
<dbReference type="InterPro" id="IPR050792">
    <property type="entry name" value="ADP-ribosylglycohydrolase"/>
</dbReference>
<dbReference type="Pfam" id="PF07799">
    <property type="entry name" value="DUF1643"/>
    <property type="match status" value="1"/>
</dbReference>
<name>A0A927WL28_SELRU</name>
<dbReference type="Proteomes" id="UP000772151">
    <property type="component" value="Unassembled WGS sequence"/>
</dbReference>
<dbReference type="InterPro" id="IPR012441">
    <property type="entry name" value="DUF1643"/>
</dbReference>
<dbReference type="RefSeq" id="WP_303670508.1">
    <property type="nucleotide sequence ID" value="NZ_SVCA01000018.1"/>
</dbReference>
<keyword evidence="1" id="KW-0460">Magnesium</keyword>
<dbReference type="SUPFAM" id="SSF101478">
    <property type="entry name" value="ADP-ribosylglycohydrolase"/>
    <property type="match status" value="1"/>
</dbReference>
<dbReference type="PANTHER" id="PTHR16222:SF12">
    <property type="entry name" value="ADP-RIBOSYLGLYCOHYDROLASE-RELATED"/>
    <property type="match status" value="1"/>
</dbReference>
<feature type="binding site" evidence="1">
    <location>
        <position position="222"/>
    </location>
    <ligand>
        <name>Mg(2+)</name>
        <dbReference type="ChEBI" id="CHEBI:18420"/>
        <label>1</label>
    </ligand>
</feature>
<dbReference type="GO" id="GO:0046872">
    <property type="term" value="F:metal ion binding"/>
    <property type="evidence" value="ECO:0007669"/>
    <property type="project" value="UniProtKB-KW"/>
</dbReference>
<accession>A0A927WL28</accession>
<dbReference type="EMBL" id="SVCA01000018">
    <property type="protein sequence ID" value="MBE6086390.1"/>
    <property type="molecule type" value="Genomic_DNA"/>
</dbReference>
<evidence type="ECO:0000313" key="2">
    <source>
        <dbReference type="EMBL" id="MBE6086390.1"/>
    </source>
</evidence>
<comment type="cofactor">
    <cofactor evidence="1">
        <name>Mg(2+)</name>
        <dbReference type="ChEBI" id="CHEBI:18420"/>
    </cofactor>
    <text evidence="1">Binds 2 magnesium ions per subunit.</text>
</comment>
<dbReference type="InterPro" id="IPR005502">
    <property type="entry name" value="Ribosyl_crysJ1"/>
</dbReference>
<dbReference type="PANTHER" id="PTHR16222">
    <property type="entry name" value="ADP-RIBOSYLGLYCOHYDROLASE"/>
    <property type="match status" value="1"/>
</dbReference>
<dbReference type="Pfam" id="PF03747">
    <property type="entry name" value="ADP_ribosyl_GH"/>
    <property type="match status" value="1"/>
</dbReference>
<reference evidence="2" key="1">
    <citation type="submission" date="2019-04" db="EMBL/GenBank/DDBJ databases">
        <title>Evolution of Biomass-Degrading Anaerobic Consortia Revealed by Metagenomics.</title>
        <authorList>
            <person name="Peng X."/>
        </authorList>
    </citation>
    <scope>NUCLEOTIDE SEQUENCE</scope>
    <source>
        <strain evidence="2">SIG242</strain>
    </source>
</reference>
<feature type="binding site" evidence="1">
    <location>
        <position position="37"/>
    </location>
    <ligand>
        <name>Mg(2+)</name>
        <dbReference type="ChEBI" id="CHEBI:18420"/>
        <label>1</label>
    </ligand>
</feature>
<evidence type="ECO:0000313" key="3">
    <source>
        <dbReference type="Proteomes" id="UP000772151"/>
    </source>
</evidence>
<comment type="caution">
    <text evidence="2">The sequence shown here is derived from an EMBL/GenBank/DDBJ whole genome shotgun (WGS) entry which is preliminary data.</text>
</comment>
<feature type="binding site" evidence="1">
    <location>
        <position position="35"/>
    </location>
    <ligand>
        <name>Mg(2+)</name>
        <dbReference type="ChEBI" id="CHEBI:18420"/>
        <label>1</label>
    </ligand>
</feature>
<feature type="binding site" evidence="1">
    <location>
        <position position="219"/>
    </location>
    <ligand>
        <name>Mg(2+)</name>
        <dbReference type="ChEBI" id="CHEBI:18420"/>
        <label>1</label>
    </ligand>
</feature>
<dbReference type="AlphaFoldDB" id="A0A927WL28"/>
<sequence length="743" mass="85089">MYGAILGDIIGSPYEFDRGAKIKAFPLFIEKSRFTDDTVMTVAVADALLYAGKDADKDKICAAVVSSMQHWGRKYPKAGYGGKFREWLNWDNPQPYGSFGNGSAMRVSPVGWLYDSIERTREVARWTAEVTHNHPEGIKGAESVVSAIYLARTGESKVTIKQYVEDEFDYNLSRTLKEIRPAYHMDVTCQGSVPEAIIAFLESTDFEDAVRNSVSIGGDTDTIACIAGSIAEAYYGLTPTLEEECLNRIPNKMKDVIKRFDHTRGKAVQGEPIIEAALLRYHRESSPENEAAVLNAIYMRMKDNGYFLLPPSEVRGFDECVAKGDYDGEISIEAYTSDREFFMGLDEEDENATYTTEVKIYDLLSFIAKATDAESGIDINYDKTFYLNRDMAKSILAKNEAEICHKRRMYIPMPDDIPLSSKDLSQKIISGIRFCFMCAYDAYTNYCDLYHRNGKIYRYDISGNNKQVEKICQVFPALKKFNESNGQNDKLGEWEWNYYELGAWVFAHAEIQKAYKMRTGHTDYLTWSPYDAYMTIRDLLEEEDAAFEPMRIDADAIRAMSDYQRDRDGIPAGWIYLGNDNERYALGQPREHNILVLGVNPSTAKPGDDDPTIRNVRRIAENKGFDGWIMMNLHPQRTPHPEEMKEKVVWSENNPMAVEAVMREFQVHAVWCAWGNMIDMPGKKFLYGALARVYEVIGESVEWYSYGNLTKDGNPRHPLYMPLTHEFQKFDIRDYLRRKRYIV</sequence>
<keyword evidence="1" id="KW-0479">Metal-binding</keyword>
<dbReference type="Gene3D" id="1.10.4080.10">
    <property type="entry name" value="ADP-ribosylation/Crystallin J1"/>
    <property type="match status" value="1"/>
</dbReference>
<proteinExistence type="predicted"/>
<dbReference type="InterPro" id="IPR036705">
    <property type="entry name" value="Ribosyl_crysJ1_sf"/>
</dbReference>
<protein>
    <submittedName>
        <fullName evidence="2">DUF1643 domain-containing protein</fullName>
    </submittedName>
</protein>
<gene>
    <name evidence="2" type="ORF">E7203_13315</name>
</gene>